<evidence type="ECO:0000313" key="2">
    <source>
        <dbReference type="Proteomes" id="UP000680279"/>
    </source>
</evidence>
<keyword evidence="2" id="KW-1185">Reference proteome</keyword>
<evidence type="ECO:0000313" key="1">
    <source>
        <dbReference type="EMBL" id="GIN19534.1"/>
    </source>
</evidence>
<comment type="caution">
    <text evidence="1">The sequence shown here is derived from an EMBL/GenBank/DDBJ whole genome shotgun (WGS) entry which is preliminary data.</text>
</comment>
<protein>
    <submittedName>
        <fullName evidence="1">Uncharacterized protein</fullName>
    </submittedName>
</protein>
<dbReference type="EMBL" id="BOQT01000002">
    <property type="protein sequence ID" value="GIN19534.1"/>
    <property type="molecule type" value="Genomic_DNA"/>
</dbReference>
<sequence length="82" mass="9508">MQLLPGLQVPAKNSRMGMLKSIPLSTSFLFGQEKIYGTFIDIKDTLFEKLGIKESIPERRNAQRLMELHEIQKKYKGKLRND</sequence>
<accession>A0ABQ4K1A1</accession>
<dbReference type="Proteomes" id="UP000680279">
    <property type="component" value="Unassembled WGS sequence"/>
</dbReference>
<name>A0ABQ4K1A1_9BACI</name>
<reference evidence="1 2" key="1">
    <citation type="submission" date="2021-03" db="EMBL/GenBank/DDBJ databases">
        <title>Antimicrobial resistance genes in bacteria isolated from Japanese honey, and their potential for conferring macrolide and lincosamide resistance in the American foulbrood pathogen Paenibacillus larvae.</title>
        <authorList>
            <person name="Okamoto M."/>
            <person name="Kumagai M."/>
            <person name="Kanamori H."/>
            <person name="Takamatsu D."/>
        </authorList>
    </citation>
    <scope>NUCLEOTIDE SEQUENCE [LARGE SCALE GENOMIC DNA]</scope>
    <source>
        <strain evidence="1 2">J1TS3</strain>
    </source>
</reference>
<gene>
    <name evidence="1" type="ORF">J1TS3_06680</name>
</gene>
<proteinExistence type="predicted"/>
<organism evidence="1 2">
    <name type="scientific">Siminovitchia fordii</name>
    <dbReference type="NCBI Taxonomy" id="254759"/>
    <lineage>
        <taxon>Bacteria</taxon>
        <taxon>Bacillati</taxon>
        <taxon>Bacillota</taxon>
        <taxon>Bacilli</taxon>
        <taxon>Bacillales</taxon>
        <taxon>Bacillaceae</taxon>
        <taxon>Siminovitchia</taxon>
    </lineage>
</organism>